<evidence type="ECO:0000313" key="1">
    <source>
        <dbReference type="EMBL" id="MEX6689223.1"/>
    </source>
</evidence>
<name>A0ABV3ZKZ2_9BACT</name>
<keyword evidence="2" id="KW-1185">Reference proteome</keyword>
<accession>A0ABV3ZKZ2</accession>
<protein>
    <submittedName>
        <fullName evidence="1">Uncharacterized protein</fullName>
    </submittedName>
</protein>
<comment type="caution">
    <text evidence="1">The sequence shown here is derived from an EMBL/GenBank/DDBJ whole genome shotgun (WGS) entry which is preliminary data.</text>
</comment>
<dbReference type="Proteomes" id="UP001560573">
    <property type="component" value="Unassembled WGS sequence"/>
</dbReference>
<proteinExistence type="predicted"/>
<sequence length="369" mass="39642">MGKGLAQPLLLATKQAFSGASPLSKITPPGFLQALLAQTKPNIISTSKDDGSGYLRDVKIRYRKRVPPGKTTTTDDCSIQAKPAYSEVIVPSTMFRKYALFFEDDEISRFEHDALALVKPGTAATTVVNELMEAVIEAANGVLADINADLLSLQAANWGKNAVTGSNAAKTINFVLNSTTNPLNQGMTEVMSDVMLNEFKMPGLFAVGSGLINNYYLQQSGKSADQAGVNTNGLMLPKLYVDPYAVTSWGANKFGLFEANSVQFINICRFRGPKAGQRGADEFGTMFLPLSDSWGNPIGALEFDWQKRIITCPTEVTIGGAEAPTTVGRGVVLDLMCSYTSLNIPADSYEATDRLFGNNGTLLYTATNA</sequence>
<organism evidence="1 2">
    <name type="scientific">Danxiaibacter flavus</name>
    <dbReference type="NCBI Taxonomy" id="3049108"/>
    <lineage>
        <taxon>Bacteria</taxon>
        <taxon>Pseudomonadati</taxon>
        <taxon>Bacteroidota</taxon>
        <taxon>Chitinophagia</taxon>
        <taxon>Chitinophagales</taxon>
        <taxon>Chitinophagaceae</taxon>
        <taxon>Danxiaibacter</taxon>
    </lineage>
</organism>
<reference evidence="1 2" key="1">
    <citation type="submission" date="2023-07" db="EMBL/GenBank/DDBJ databases">
        <authorList>
            <person name="Lian W.-H."/>
        </authorList>
    </citation>
    <scope>NUCLEOTIDE SEQUENCE [LARGE SCALE GENOMIC DNA]</scope>
    <source>
        <strain evidence="1 2">SYSU DXS3180</strain>
    </source>
</reference>
<dbReference type="EMBL" id="JAULBC010000005">
    <property type="protein sequence ID" value="MEX6689223.1"/>
    <property type="molecule type" value="Genomic_DNA"/>
</dbReference>
<evidence type="ECO:0000313" key="2">
    <source>
        <dbReference type="Proteomes" id="UP001560573"/>
    </source>
</evidence>
<dbReference type="RefSeq" id="WP_369330629.1">
    <property type="nucleotide sequence ID" value="NZ_JAULBC010000005.1"/>
</dbReference>
<gene>
    <name evidence="1" type="ORF">QTN47_17065</name>
</gene>